<dbReference type="Proteomes" id="UP001375240">
    <property type="component" value="Unassembled WGS sequence"/>
</dbReference>
<evidence type="ECO:0000256" key="1">
    <source>
        <dbReference type="SAM" id="Phobius"/>
    </source>
</evidence>
<dbReference type="EMBL" id="JAVHNQ010000009">
    <property type="protein sequence ID" value="KAK6338831.1"/>
    <property type="molecule type" value="Genomic_DNA"/>
</dbReference>
<gene>
    <name evidence="2" type="ORF">TWF696_009639</name>
</gene>
<evidence type="ECO:0000313" key="2">
    <source>
        <dbReference type="EMBL" id="KAK6338831.1"/>
    </source>
</evidence>
<keyword evidence="1" id="KW-0472">Membrane</keyword>
<name>A0AAV9UE72_9PEZI</name>
<protein>
    <submittedName>
        <fullName evidence="2">Uncharacterized protein</fullName>
    </submittedName>
</protein>
<keyword evidence="1" id="KW-0812">Transmembrane</keyword>
<accession>A0AAV9UE72</accession>
<feature type="transmembrane region" description="Helical" evidence="1">
    <location>
        <begin position="75"/>
        <end position="93"/>
    </location>
</feature>
<proteinExistence type="predicted"/>
<organism evidence="2 3">
    <name type="scientific">Orbilia brochopaga</name>
    <dbReference type="NCBI Taxonomy" id="3140254"/>
    <lineage>
        <taxon>Eukaryota</taxon>
        <taxon>Fungi</taxon>
        <taxon>Dikarya</taxon>
        <taxon>Ascomycota</taxon>
        <taxon>Pezizomycotina</taxon>
        <taxon>Orbiliomycetes</taxon>
        <taxon>Orbiliales</taxon>
        <taxon>Orbiliaceae</taxon>
        <taxon>Orbilia</taxon>
    </lineage>
</organism>
<reference evidence="2 3" key="1">
    <citation type="submission" date="2019-10" db="EMBL/GenBank/DDBJ databases">
        <authorList>
            <person name="Palmer J.M."/>
        </authorList>
    </citation>
    <scope>NUCLEOTIDE SEQUENCE [LARGE SCALE GENOMIC DNA]</scope>
    <source>
        <strain evidence="2 3">TWF696</strain>
    </source>
</reference>
<comment type="caution">
    <text evidence="2">The sequence shown here is derived from an EMBL/GenBank/DDBJ whole genome shotgun (WGS) entry which is preliminary data.</text>
</comment>
<keyword evidence="1" id="KW-1133">Transmembrane helix</keyword>
<keyword evidence="3" id="KW-1185">Reference proteome</keyword>
<sequence>MEFPHSRMNREKARLKRCSLEASDRTDAACGSPPYALACPRSSRDPCSRAKGRGGQLQMQFCHVVFVPLMGWTDAILHPAATFFFWFPIALFYKQCMKLLQGLMSSRGWGQVSNVDIRGDCRFVIG</sequence>
<evidence type="ECO:0000313" key="3">
    <source>
        <dbReference type="Proteomes" id="UP001375240"/>
    </source>
</evidence>
<dbReference type="AlphaFoldDB" id="A0AAV9UE72"/>